<dbReference type="Gene3D" id="3.90.870.10">
    <property type="entry name" value="DHBP synthase"/>
    <property type="match status" value="1"/>
</dbReference>
<dbReference type="Proteomes" id="UP001500979">
    <property type="component" value="Unassembled WGS sequence"/>
</dbReference>
<gene>
    <name evidence="2" type="ORF">GCM10010470_18620</name>
</gene>
<protein>
    <submittedName>
        <fullName evidence="2">L-threonylcarbamoyladenylate synthase</fullName>
    </submittedName>
</protein>
<dbReference type="PANTHER" id="PTHR42828:SF3">
    <property type="entry name" value="THREONYLCARBAMOYL-AMP SYNTHASE"/>
    <property type="match status" value="1"/>
</dbReference>
<dbReference type="PANTHER" id="PTHR42828">
    <property type="entry name" value="DHBP SYNTHASE RIBB-LIKE ALPHA/BETA DOMAIN-CONTAINING PROTEIN"/>
    <property type="match status" value="1"/>
</dbReference>
<dbReference type="InterPro" id="IPR006070">
    <property type="entry name" value="Sua5-like_dom"/>
</dbReference>
<organism evidence="2 3">
    <name type="scientific">Saccharopolyspora taberi</name>
    <dbReference type="NCBI Taxonomy" id="60895"/>
    <lineage>
        <taxon>Bacteria</taxon>
        <taxon>Bacillati</taxon>
        <taxon>Actinomycetota</taxon>
        <taxon>Actinomycetes</taxon>
        <taxon>Pseudonocardiales</taxon>
        <taxon>Pseudonocardiaceae</taxon>
        <taxon>Saccharopolyspora</taxon>
    </lineage>
</organism>
<dbReference type="NCBIfam" id="TIGR00057">
    <property type="entry name" value="L-threonylcarbamoyladenylate synthase"/>
    <property type="match status" value="1"/>
</dbReference>
<dbReference type="InterPro" id="IPR052532">
    <property type="entry name" value="SUA5_domain"/>
</dbReference>
<evidence type="ECO:0000259" key="1">
    <source>
        <dbReference type="PROSITE" id="PS51163"/>
    </source>
</evidence>
<feature type="domain" description="YrdC-like" evidence="1">
    <location>
        <begin position="44"/>
        <end position="230"/>
    </location>
</feature>
<evidence type="ECO:0000313" key="2">
    <source>
        <dbReference type="EMBL" id="GAA2784834.1"/>
    </source>
</evidence>
<sequence>MAETSLLDGMVPARRARPAERTRLRDYAAGMAKYYDVHPDNPQPRSIGQVVDIVREDGLIAYPTDSCFALGCRLDNRDGVDRIRSIRHLGDKHHFTLVCRDFAQLGQFVHINNAVFRAVKASTPGSYTFILPATKEVPRRLMHPKKKTVGIRIPDHVTTQALLAELGEPLLSSTLLLPGDEDPMTQGWEIKDRLDHVLDAVIDSGDCGVEPTTVVDFSGGEPEIVRHGAGDPARFE</sequence>
<name>A0ABN3V9E6_9PSEU</name>
<proteinExistence type="predicted"/>
<dbReference type="EMBL" id="BAAAUX010000011">
    <property type="protein sequence ID" value="GAA2784834.1"/>
    <property type="molecule type" value="Genomic_DNA"/>
</dbReference>
<dbReference type="SUPFAM" id="SSF55821">
    <property type="entry name" value="YrdC/RibB"/>
    <property type="match status" value="1"/>
</dbReference>
<reference evidence="2 3" key="1">
    <citation type="journal article" date="2019" name="Int. J. Syst. Evol. Microbiol.">
        <title>The Global Catalogue of Microorganisms (GCM) 10K type strain sequencing project: providing services to taxonomists for standard genome sequencing and annotation.</title>
        <authorList>
            <consortium name="The Broad Institute Genomics Platform"/>
            <consortium name="The Broad Institute Genome Sequencing Center for Infectious Disease"/>
            <person name="Wu L."/>
            <person name="Ma J."/>
        </authorList>
    </citation>
    <scope>NUCLEOTIDE SEQUENCE [LARGE SCALE GENOMIC DNA]</scope>
    <source>
        <strain evidence="2 3">JCM 9383</strain>
    </source>
</reference>
<evidence type="ECO:0000313" key="3">
    <source>
        <dbReference type="Proteomes" id="UP001500979"/>
    </source>
</evidence>
<keyword evidence="3" id="KW-1185">Reference proteome</keyword>
<dbReference type="InterPro" id="IPR017945">
    <property type="entry name" value="DHBP_synth_RibB-like_a/b_dom"/>
</dbReference>
<comment type="caution">
    <text evidence="2">The sequence shown here is derived from an EMBL/GenBank/DDBJ whole genome shotgun (WGS) entry which is preliminary data.</text>
</comment>
<dbReference type="PROSITE" id="PS51163">
    <property type="entry name" value="YRDC"/>
    <property type="match status" value="1"/>
</dbReference>
<dbReference type="Pfam" id="PF01300">
    <property type="entry name" value="Sua5_yciO_yrdC"/>
    <property type="match status" value="1"/>
</dbReference>
<accession>A0ABN3V9E6</accession>